<dbReference type="Pfam" id="PF13442">
    <property type="entry name" value="Cytochrome_CBB3"/>
    <property type="match status" value="1"/>
</dbReference>
<dbReference type="InterPro" id="IPR002323">
    <property type="entry name" value="Cyt_CIE"/>
</dbReference>
<evidence type="ECO:0000259" key="8">
    <source>
        <dbReference type="PROSITE" id="PS51007"/>
    </source>
</evidence>
<dbReference type="Proteomes" id="UP001482231">
    <property type="component" value="Unassembled WGS sequence"/>
</dbReference>
<keyword evidence="3 6" id="KW-0479">Metal-binding</keyword>
<dbReference type="PANTHER" id="PTHR40942:SF4">
    <property type="entry name" value="CYTOCHROME C5"/>
    <property type="match status" value="1"/>
</dbReference>
<dbReference type="PRINTS" id="PR00607">
    <property type="entry name" value="CYTCHROMECIE"/>
</dbReference>
<keyword evidence="1" id="KW-0813">Transport</keyword>
<evidence type="ECO:0000256" key="4">
    <source>
        <dbReference type="ARBA" id="ARBA00022982"/>
    </source>
</evidence>
<evidence type="ECO:0000256" key="2">
    <source>
        <dbReference type="ARBA" id="ARBA00022617"/>
    </source>
</evidence>
<keyword evidence="4" id="KW-0249">Electron transport</keyword>
<keyword evidence="5 6" id="KW-0408">Iron</keyword>
<sequence>MSEQSTGVPKTTARQVIVALIGGFAAPIIAIVLIVQLVLSIQASHIDKDDPQLADLAVRERIKPVAEVKSVDPNAPRVERTGEQVYQAVCTSCHQAGALGAPKFGNKADWAPRIAQGYETLIKHAIEGIRGMPPRGGDPDISDIEIARTVAYMANSAGANFQPKE</sequence>
<name>A0ABV0EEB0_9BURK</name>
<feature type="transmembrane region" description="Helical" evidence="7">
    <location>
        <begin position="16"/>
        <end position="39"/>
    </location>
</feature>
<dbReference type="PANTHER" id="PTHR40942">
    <property type="match status" value="1"/>
</dbReference>
<reference evidence="9 10" key="1">
    <citation type="submission" date="2024-02" db="EMBL/GenBank/DDBJ databases">
        <title>New thermophilic sulfur-oxidizing bacteria from a hot springs of the Uzon caldera (Kamchatka, Russia).</title>
        <authorList>
            <person name="Dukat A.M."/>
            <person name="Elcheninov A.G."/>
            <person name="Frolov E.N."/>
        </authorList>
    </citation>
    <scope>NUCLEOTIDE SEQUENCE [LARGE SCALE GENOMIC DNA]</scope>
    <source>
        <strain evidence="9 10">AK1</strain>
    </source>
</reference>
<dbReference type="InterPro" id="IPR009056">
    <property type="entry name" value="Cyt_c-like_dom"/>
</dbReference>
<dbReference type="SUPFAM" id="SSF46626">
    <property type="entry name" value="Cytochrome c"/>
    <property type="match status" value="1"/>
</dbReference>
<dbReference type="EMBL" id="JBAJEX010000004">
    <property type="protein sequence ID" value="MEO1766919.1"/>
    <property type="molecule type" value="Genomic_DNA"/>
</dbReference>
<evidence type="ECO:0000256" key="3">
    <source>
        <dbReference type="ARBA" id="ARBA00022723"/>
    </source>
</evidence>
<keyword evidence="10" id="KW-1185">Reference proteome</keyword>
<keyword evidence="2 6" id="KW-0349">Heme</keyword>
<comment type="caution">
    <text evidence="9">The sequence shown here is derived from an EMBL/GenBank/DDBJ whole genome shotgun (WGS) entry which is preliminary data.</text>
</comment>
<dbReference type="PROSITE" id="PS51007">
    <property type="entry name" value="CYTC"/>
    <property type="match status" value="1"/>
</dbReference>
<evidence type="ECO:0000256" key="7">
    <source>
        <dbReference type="SAM" id="Phobius"/>
    </source>
</evidence>
<evidence type="ECO:0000313" key="10">
    <source>
        <dbReference type="Proteomes" id="UP001482231"/>
    </source>
</evidence>
<evidence type="ECO:0000256" key="5">
    <source>
        <dbReference type="ARBA" id="ARBA00023004"/>
    </source>
</evidence>
<keyword evidence="7" id="KW-0472">Membrane</keyword>
<evidence type="ECO:0000313" key="9">
    <source>
        <dbReference type="EMBL" id="MEO1766919.1"/>
    </source>
</evidence>
<keyword evidence="7" id="KW-1133">Transmembrane helix</keyword>
<dbReference type="InterPro" id="IPR036909">
    <property type="entry name" value="Cyt_c-like_dom_sf"/>
</dbReference>
<evidence type="ECO:0000256" key="6">
    <source>
        <dbReference type="PROSITE-ProRule" id="PRU00433"/>
    </source>
</evidence>
<evidence type="ECO:0000256" key="1">
    <source>
        <dbReference type="ARBA" id="ARBA00022448"/>
    </source>
</evidence>
<dbReference type="RefSeq" id="WP_347308029.1">
    <property type="nucleotide sequence ID" value="NZ_JBAJEX010000004.1"/>
</dbReference>
<keyword evidence="7" id="KW-0812">Transmembrane</keyword>
<protein>
    <submittedName>
        <fullName evidence="9">C-type cytochrome</fullName>
    </submittedName>
</protein>
<dbReference type="Gene3D" id="1.10.760.10">
    <property type="entry name" value="Cytochrome c-like domain"/>
    <property type="match status" value="1"/>
</dbReference>
<organism evidence="9 10">
    <name type="scientific">Thiobacter aerophilum</name>
    <dbReference type="NCBI Taxonomy" id="3121275"/>
    <lineage>
        <taxon>Bacteria</taxon>
        <taxon>Pseudomonadati</taxon>
        <taxon>Pseudomonadota</taxon>
        <taxon>Betaproteobacteria</taxon>
        <taxon>Burkholderiales</taxon>
        <taxon>Thiobacteraceae</taxon>
        <taxon>Thiobacter</taxon>
    </lineage>
</organism>
<feature type="domain" description="Cytochrome c" evidence="8">
    <location>
        <begin position="77"/>
        <end position="157"/>
    </location>
</feature>
<proteinExistence type="predicted"/>
<gene>
    <name evidence="9" type="ORF">V6E02_06810</name>
</gene>
<accession>A0ABV0EEB0</accession>